<proteinExistence type="predicted"/>
<comment type="caution">
    <text evidence="1">The sequence shown here is derived from an EMBL/GenBank/DDBJ whole genome shotgun (WGS) entry which is preliminary data.</text>
</comment>
<sequence length="86" mass="9176">MGSGGRLLHLRGKYSSVFKYGYGEVGGVVKMSSRGARGEGVVMRLFEGSRSGVDSLEGMSIMLVRATFLGGFLVEDEALEAILKVD</sequence>
<keyword evidence="2" id="KW-1185">Reference proteome</keyword>
<reference evidence="1" key="1">
    <citation type="journal article" date="2022" name="Int. J. Mol. Sci.">
        <title>Draft Genome of Tanacetum Coccineum: Genomic Comparison of Closely Related Tanacetum-Family Plants.</title>
        <authorList>
            <person name="Yamashiro T."/>
            <person name="Shiraishi A."/>
            <person name="Nakayama K."/>
            <person name="Satake H."/>
        </authorList>
    </citation>
    <scope>NUCLEOTIDE SEQUENCE</scope>
</reference>
<organism evidence="1 2">
    <name type="scientific">Tanacetum coccineum</name>
    <dbReference type="NCBI Taxonomy" id="301880"/>
    <lineage>
        <taxon>Eukaryota</taxon>
        <taxon>Viridiplantae</taxon>
        <taxon>Streptophyta</taxon>
        <taxon>Embryophyta</taxon>
        <taxon>Tracheophyta</taxon>
        <taxon>Spermatophyta</taxon>
        <taxon>Magnoliopsida</taxon>
        <taxon>eudicotyledons</taxon>
        <taxon>Gunneridae</taxon>
        <taxon>Pentapetalae</taxon>
        <taxon>asterids</taxon>
        <taxon>campanulids</taxon>
        <taxon>Asterales</taxon>
        <taxon>Asteraceae</taxon>
        <taxon>Asteroideae</taxon>
        <taxon>Anthemideae</taxon>
        <taxon>Anthemidinae</taxon>
        <taxon>Tanacetum</taxon>
    </lineage>
</organism>
<dbReference type="EMBL" id="BQNB010015143">
    <property type="protein sequence ID" value="GJT36506.1"/>
    <property type="molecule type" value="Genomic_DNA"/>
</dbReference>
<evidence type="ECO:0000313" key="2">
    <source>
        <dbReference type="Proteomes" id="UP001151760"/>
    </source>
</evidence>
<evidence type="ECO:0000313" key="1">
    <source>
        <dbReference type="EMBL" id="GJT36506.1"/>
    </source>
</evidence>
<dbReference type="Proteomes" id="UP001151760">
    <property type="component" value="Unassembled WGS sequence"/>
</dbReference>
<gene>
    <name evidence="1" type="ORF">Tco_0926925</name>
</gene>
<accession>A0ABQ5DB80</accession>
<name>A0ABQ5DB80_9ASTR</name>
<protein>
    <submittedName>
        <fullName evidence="1">Uncharacterized protein</fullName>
    </submittedName>
</protein>
<reference evidence="1" key="2">
    <citation type="submission" date="2022-01" db="EMBL/GenBank/DDBJ databases">
        <authorList>
            <person name="Yamashiro T."/>
            <person name="Shiraishi A."/>
            <person name="Satake H."/>
            <person name="Nakayama K."/>
        </authorList>
    </citation>
    <scope>NUCLEOTIDE SEQUENCE</scope>
</reference>